<sequence>MPETVCRCSKPLLHSNSNLCTACKGRRLFTLPLRASSVPPGTARHHRSQPSAPGPSHSRSPATSPTASISSASSSSLASRSSLDAGRSPRGSSMGGASGDSLTKFATSSPETYSPMAAGFARLSLSDKKKNGSSESLVSIASVSSGERASRPSGLRTSVDARMMFDGLP</sequence>
<accession>A0A6A6PSG6</accession>
<evidence type="ECO:0000256" key="1">
    <source>
        <dbReference type="SAM" id="MobiDB-lite"/>
    </source>
</evidence>
<dbReference type="GeneID" id="54474871"/>
<name>A0A6A6PSG6_9PEZI</name>
<dbReference type="EMBL" id="MU001636">
    <property type="protein sequence ID" value="KAF2482825.1"/>
    <property type="molecule type" value="Genomic_DNA"/>
</dbReference>
<feature type="compositionally biased region" description="Polar residues" evidence="1">
    <location>
        <begin position="100"/>
        <end position="109"/>
    </location>
</feature>
<feature type="compositionally biased region" description="Low complexity" evidence="1">
    <location>
        <begin position="56"/>
        <end position="83"/>
    </location>
</feature>
<feature type="region of interest" description="Disordered" evidence="1">
    <location>
        <begin position="35"/>
        <end position="109"/>
    </location>
</feature>
<proteinExistence type="predicted"/>
<dbReference type="RefSeq" id="XP_033589395.1">
    <property type="nucleotide sequence ID" value="XM_033733869.1"/>
</dbReference>
<evidence type="ECO:0000313" key="3">
    <source>
        <dbReference type="Proteomes" id="UP000799767"/>
    </source>
</evidence>
<feature type="compositionally biased region" description="Low complexity" evidence="1">
    <location>
        <begin position="133"/>
        <end position="147"/>
    </location>
</feature>
<reference evidence="2" key="1">
    <citation type="journal article" date="2020" name="Stud. Mycol.">
        <title>101 Dothideomycetes genomes: a test case for predicting lifestyles and emergence of pathogens.</title>
        <authorList>
            <person name="Haridas S."/>
            <person name="Albert R."/>
            <person name="Binder M."/>
            <person name="Bloem J."/>
            <person name="Labutti K."/>
            <person name="Salamov A."/>
            <person name="Andreopoulos B."/>
            <person name="Baker S."/>
            <person name="Barry K."/>
            <person name="Bills G."/>
            <person name="Bluhm B."/>
            <person name="Cannon C."/>
            <person name="Castanera R."/>
            <person name="Culley D."/>
            <person name="Daum C."/>
            <person name="Ezra D."/>
            <person name="Gonzalez J."/>
            <person name="Henrissat B."/>
            <person name="Kuo A."/>
            <person name="Liang C."/>
            <person name="Lipzen A."/>
            <person name="Lutzoni F."/>
            <person name="Magnuson J."/>
            <person name="Mondo S."/>
            <person name="Nolan M."/>
            <person name="Ohm R."/>
            <person name="Pangilinan J."/>
            <person name="Park H.-J."/>
            <person name="Ramirez L."/>
            <person name="Alfaro M."/>
            <person name="Sun H."/>
            <person name="Tritt A."/>
            <person name="Yoshinaga Y."/>
            <person name="Zwiers L.-H."/>
            <person name="Turgeon B."/>
            <person name="Goodwin S."/>
            <person name="Spatafora J."/>
            <person name="Crous P."/>
            <person name="Grigoriev I."/>
        </authorList>
    </citation>
    <scope>NUCLEOTIDE SEQUENCE</scope>
    <source>
        <strain evidence="2">CBS 113389</strain>
    </source>
</reference>
<dbReference type="Proteomes" id="UP000799767">
    <property type="component" value="Unassembled WGS sequence"/>
</dbReference>
<feature type="region of interest" description="Disordered" evidence="1">
    <location>
        <begin position="127"/>
        <end position="155"/>
    </location>
</feature>
<keyword evidence="3" id="KW-1185">Reference proteome</keyword>
<gene>
    <name evidence="2" type="ORF">BDY17DRAFT_299228</name>
</gene>
<organism evidence="2 3">
    <name type="scientific">Neohortaea acidophila</name>
    <dbReference type="NCBI Taxonomy" id="245834"/>
    <lineage>
        <taxon>Eukaryota</taxon>
        <taxon>Fungi</taxon>
        <taxon>Dikarya</taxon>
        <taxon>Ascomycota</taxon>
        <taxon>Pezizomycotina</taxon>
        <taxon>Dothideomycetes</taxon>
        <taxon>Dothideomycetidae</taxon>
        <taxon>Mycosphaerellales</taxon>
        <taxon>Teratosphaeriaceae</taxon>
        <taxon>Neohortaea</taxon>
    </lineage>
</organism>
<protein>
    <submittedName>
        <fullName evidence="2">Uncharacterized protein</fullName>
    </submittedName>
</protein>
<evidence type="ECO:0000313" key="2">
    <source>
        <dbReference type="EMBL" id="KAF2482825.1"/>
    </source>
</evidence>
<dbReference type="AlphaFoldDB" id="A0A6A6PSG6"/>